<dbReference type="GO" id="GO:0051087">
    <property type="term" value="F:protein-folding chaperone binding"/>
    <property type="evidence" value="ECO:0007669"/>
    <property type="project" value="InterPro"/>
</dbReference>
<dbReference type="RefSeq" id="WP_044229982.1">
    <property type="nucleotide sequence ID" value="NZ_JBKAGJ010000033.1"/>
</dbReference>
<dbReference type="HAMAP" id="MF_01151">
    <property type="entry name" value="GrpE"/>
    <property type="match status" value="1"/>
</dbReference>
<evidence type="ECO:0000313" key="7">
    <source>
        <dbReference type="EMBL" id="KGE84919.1"/>
    </source>
</evidence>
<dbReference type="Gene3D" id="3.90.20.20">
    <property type="match status" value="1"/>
</dbReference>
<dbReference type="InterPro" id="IPR000740">
    <property type="entry name" value="GrpE"/>
</dbReference>
<evidence type="ECO:0000256" key="5">
    <source>
        <dbReference type="RuleBase" id="RU004478"/>
    </source>
</evidence>
<dbReference type="GO" id="GO:0000774">
    <property type="term" value="F:adenyl-nucleotide exchange factor activity"/>
    <property type="evidence" value="ECO:0007669"/>
    <property type="project" value="InterPro"/>
</dbReference>
<evidence type="ECO:0000256" key="3">
    <source>
        <dbReference type="HAMAP-Rule" id="MF_01151"/>
    </source>
</evidence>
<sequence length="196" mass="22215">MSEHKEHQEDVKDQDAAAAQEAVAAQETNETAEENTAQGTNEELSPEDQLSAKDKQLEELKDKHLRLMAEFENFKRRSIREKMDMMKNAAKDTMTALLPVLDDFDRARKAADENDKGDLFAEGIGLVYKKLYNTLEQKGLKPMETNGEDFDPELHEALTEVPAPSEEQKGKIIDTVEKGYWLNDKIIRHAKVVVGK</sequence>
<keyword evidence="2 3" id="KW-0143">Chaperone</keyword>
<name>A0A098RXL4_9BACT</name>
<dbReference type="GO" id="GO:0006457">
    <property type="term" value="P:protein folding"/>
    <property type="evidence" value="ECO:0007669"/>
    <property type="project" value="InterPro"/>
</dbReference>
<keyword evidence="3 4" id="KW-0346">Stress response</keyword>
<keyword evidence="3" id="KW-0963">Cytoplasm</keyword>
<dbReference type="InterPro" id="IPR009012">
    <property type="entry name" value="GrpE_head"/>
</dbReference>
<feature type="compositionally biased region" description="Basic and acidic residues" evidence="6">
    <location>
        <begin position="1"/>
        <end position="15"/>
    </location>
</feature>
<proteinExistence type="inferred from homology"/>
<dbReference type="CDD" id="cd00446">
    <property type="entry name" value="GrpE"/>
    <property type="match status" value="1"/>
</dbReference>
<dbReference type="PRINTS" id="PR00773">
    <property type="entry name" value="GRPEPROTEIN"/>
</dbReference>
<dbReference type="OrthoDB" id="9812586at2"/>
<dbReference type="AlphaFoldDB" id="A0A098RXL4"/>
<dbReference type="SUPFAM" id="SSF58014">
    <property type="entry name" value="Coiled-coil domain of nucleotide exchange factor GrpE"/>
    <property type="match status" value="1"/>
</dbReference>
<dbReference type="PROSITE" id="PS01071">
    <property type="entry name" value="GRPE"/>
    <property type="match status" value="1"/>
</dbReference>
<dbReference type="SUPFAM" id="SSF51064">
    <property type="entry name" value="Head domain of nucleotide exchange factor GrpE"/>
    <property type="match status" value="1"/>
</dbReference>
<dbReference type="PANTHER" id="PTHR21237">
    <property type="entry name" value="GRPE PROTEIN"/>
    <property type="match status" value="1"/>
</dbReference>
<evidence type="ECO:0000256" key="1">
    <source>
        <dbReference type="ARBA" id="ARBA00009054"/>
    </source>
</evidence>
<accession>A0A098RXL4</accession>
<gene>
    <name evidence="3" type="primary">grpE</name>
    <name evidence="7" type="ORF">IX84_30770</name>
</gene>
<evidence type="ECO:0000256" key="2">
    <source>
        <dbReference type="ARBA" id="ARBA00023186"/>
    </source>
</evidence>
<evidence type="ECO:0000256" key="6">
    <source>
        <dbReference type="SAM" id="MobiDB-lite"/>
    </source>
</evidence>
<evidence type="ECO:0000256" key="4">
    <source>
        <dbReference type="RuleBase" id="RU000639"/>
    </source>
</evidence>
<dbReference type="Gene3D" id="2.30.22.10">
    <property type="entry name" value="Head domain of nucleotide exchange factor GrpE"/>
    <property type="match status" value="1"/>
</dbReference>
<dbReference type="InterPro" id="IPR013805">
    <property type="entry name" value="GrpE_CC"/>
</dbReference>
<feature type="region of interest" description="Disordered" evidence="6">
    <location>
        <begin position="1"/>
        <end position="57"/>
    </location>
</feature>
<dbReference type="GO" id="GO:0005737">
    <property type="term" value="C:cytoplasm"/>
    <property type="evidence" value="ECO:0007669"/>
    <property type="project" value="UniProtKB-SubCell"/>
</dbReference>
<dbReference type="Pfam" id="PF01025">
    <property type="entry name" value="GrpE"/>
    <property type="match status" value="1"/>
</dbReference>
<comment type="subunit">
    <text evidence="3">Homodimer.</text>
</comment>
<dbReference type="Proteomes" id="UP000029736">
    <property type="component" value="Unassembled WGS sequence"/>
</dbReference>
<dbReference type="STRING" id="1524460.IX84_30770"/>
<protein>
    <recommendedName>
        <fullName evidence="3 4">Protein GrpE</fullName>
    </recommendedName>
    <alternativeName>
        <fullName evidence="3">HSP-70 cofactor</fullName>
    </alternativeName>
</protein>
<reference evidence="7 8" key="1">
    <citation type="journal article" date="2014" name="Int. J. Syst. Evol. Microbiol.">
        <title>Phaeodactylibacter xiamenensis gen. nov., sp. nov., a member of the family Saprospiraceae isolated from the marine alga Phaeodactylum tricornutum.</title>
        <authorList>
            <person name="Chen Z.Jr."/>
            <person name="Lei X."/>
            <person name="Lai Q."/>
            <person name="Li Y."/>
            <person name="Zhang B."/>
            <person name="Zhang J."/>
            <person name="Zhang H."/>
            <person name="Yang L."/>
            <person name="Zheng W."/>
            <person name="Tian Y."/>
            <person name="Yu Z."/>
            <person name="Xu H.Jr."/>
            <person name="Zheng T."/>
        </authorList>
    </citation>
    <scope>NUCLEOTIDE SEQUENCE [LARGE SCALE GENOMIC DNA]</scope>
    <source>
        <strain evidence="7 8">KD52</strain>
    </source>
</reference>
<comment type="subcellular location">
    <subcellularLocation>
        <location evidence="3">Cytoplasm</location>
    </subcellularLocation>
</comment>
<evidence type="ECO:0000313" key="8">
    <source>
        <dbReference type="Proteomes" id="UP000029736"/>
    </source>
</evidence>
<keyword evidence="8" id="KW-1185">Reference proteome</keyword>
<comment type="caution">
    <text evidence="7">The sequence shown here is derived from an EMBL/GenBank/DDBJ whole genome shotgun (WGS) entry which is preliminary data.</text>
</comment>
<dbReference type="GO" id="GO:0042803">
    <property type="term" value="F:protein homodimerization activity"/>
    <property type="evidence" value="ECO:0007669"/>
    <property type="project" value="InterPro"/>
</dbReference>
<dbReference type="PANTHER" id="PTHR21237:SF23">
    <property type="entry name" value="GRPE PROTEIN HOMOLOG, MITOCHONDRIAL"/>
    <property type="match status" value="1"/>
</dbReference>
<organism evidence="7 8">
    <name type="scientific">Phaeodactylibacter xiamenensis</name>
    <dbReference type="NCBI Taxonomy" id="1524460"/>
    <lineage>
        <taxon>Bacteria</taxon>
        <taxon>Pseudomonadati</taxon>
        <taxon>Bacteroidota</taxon>
        <taxon>Saprospiria</taxon>
        <taxon>Saprospirales</taxon>
        <taxon>Haliscomenobacteraceae</taxon>
        <taxon>Phaeodactylibacter</taxon>
    </lineage>
</organism>
<comment type="function">
    <text evidence="3 4">Participates actively in the response to hyperosmotic and heat shock by preventing the aggregation of stress-denatured proteins, in association with DnaK and GrpE. It is the nucleotide exchange factor for DnaK and may function as a thermosensor. Unfolded proteins bind initially to DnaJ; upon interaction with the DnaJ-bound protein, DnaK hydrolyzes its bound ATP, resulting in the formation of a stable complex. GrpE releases ADP from DnaK; ATP binding to DnaK triggers the release of the substrate protein, thus completing the reaction cycle. Several rounds of ATP-dependent interactions between DnaJ, DnaK and GrpE are required for fully efficient folding.</text>
</comment>
<feature type="compositionally biased region" description="Low complexity" evidence="6">
    <location>
        <begin position="16"/>
        <end position="43"/>
    </location>
</feature>
<dbReference type="EMBL" id="JPOS01000100">
    <property type="protein sequence ID" value="KGE84919.1"/>
    <property type="molecule type" value="Genomic_DNA"/>
</dbReference>
<comment type="similarity">
    <text evidence="1 3 5">Belongs to the GrpE family.</text>
</comment>
<dbReference type="GO" id="GO:0051082">
    <property type="term" value="F:unfolded protein binding"/>
    <property type="evidence" value="ECO:0007669"/>
    <property type="project" value="TreeGrafter"/>
</dbReference>